<protein>
    <submittedName>
        <fullName evidence="2">Dolichyl-phosphate-mannose-protein mannosyltransferase</fullName>
    </submittedName>
</protein>
<dbReference type="Proteomes" id="UP000198480">
    <property type="component" value="Unassembled WGS sequence"/>
</dbReference>
<name>A0A239CTI3_9BACT</name>
<accession>A0A239CTI3</accession>
<dbReference type="AlphaFoldDB" id="A0A239CTI3"/>
<feature type="transmembrane region" description="Helical" evidence="1">
    <location>
        <begin position="132"/>
        <end position="159"/>
    </location>
</feature>
<feature type="transmembrane region" description="Helical" evidence="1">
    <location>
        <begin position="179"/>
        <end position="200"/>
    </location>
</feature>
<feature type="transmembrane region" description="Helical" evidence="1">
    <location>
        <begin position="287"/>
        <end position="304"/>
    </location>
</feature>
<feature type="transmembrane region" description="Helical" evidence="1">
    <location>
        <begin position="27"/>
        <end position="44"/>
    </location>
</feature>
<dbReference type="GO" id="GO:0016757">
    <property type="term" value="F:glycosyltransferase activity"/>
    <property type="evidence" value="ECO:0007669"/>
    <property type="project" value="UniProtKB-KW"/>
</dbReference>
<keyword evidence="2" id="KW-0328">Glycosyltransferase</keyword>
<reference evidence="3" key="1">
    <citation type="submission" date="2017-06" db="EMBL/GenBank/DDBJ databases">
        <authorList>
            <person name="Varghese N."/>
            <person name="Submissions S."/>
        </authorList>
    </citation>
    <scope>NUCLEOTIDE SEQUENCE [LARGE SCALE GENOMIC DNA]</scope>
    <source>
        <strain evidence="3">5C</strain>
    </source>
</reference>
<keyword evidence="1" id="KW-0812">Transmembrane</keyword>
<sequence>MTDADTWGYMTYAEEIRQQGIFYKPHHFWYIGYVLLIIGANSIIPGHEGIVIFQYLLAYLALIALYFTSINIFNNPKAAFLTAFWFLAFFMISFWNLFLYAESLLISLYCISFFFLSRAYRGKLTTLEVPLMIIIITWAFLTKPTAIALIAALLIAGLYNLFISTKSSKPSSFILHPSSFISFLLFLFLPAVAGTFLILLNQMLSTFGFVENYQIGEIVYNIHTVADQPYAKWLMIKVPENLYLPNPEAPPLWKLTTIIIMNPWYSIKLFATKAFYYIFYIRPYFSWTHNILALAVLLPMYYFAVRQLMAKNLDAIIKSFVITFLAVAVLSVCLLSINWNGRFLVPILPIIFLIGAKGLTDRVGQYIPKIFNV</sequence>
<dbReference type="OrthoDB" id="891708at2"/>
<keyword evidence="2" id="KW-0808">Transferase</keyword>
<dbReference type="EMBL" id="FZOK01000005">
    <property type="protein sequence ID" value="SNS23525.1"/>
    <property type="molecule type" value="Genomic_DNA"/>
</dbReference>
<feature type="transmembrane region" description="Helical" evidence="1">
    <location>
        <begin position="79"/>
        <end position="98"/>
    </location>
</feature>
<evidence type="ECO:0000313" key="2">
    <source>
        <dbReference type="EMBL" id="SNS23525.1"/>
    </source>
</evidence>
<evidence type="ECO:0000313" key="3">
    <source>
        <dbReference type="Proteomes" id="UP000198480"/>
    </source>
</evidence>
<feature type="transmembrane region" description="Helical" evidence="1">
    <location>
        <begin position="316"/>
        <end position="337"/>
    </location>
</feature>
<dbReference type="RefSeq" id="WP_141107379.1">
    <property type="nucleotide sequence ID" value="NZ_FZOK01000005.1"/>
</dbReference>
<feature type="transmembrane region" description="Helical" evidence="1">
    <location>
        <begin position="50"/>
        <end position="67"/>
    </location>
</feature>
<keyword evidence="1" id="KW-1133">Transmembrane helix</keyword>
<gene>
    <name evidence="2" type="ORF">SAMN06295967_105227</name>
</gene>
<keyword evidence="3" id="KW-1185">Reference proteome</keyword>
<evidence type="ECO:0000256" key="1">
    <source>
        <dbReference type="SAM" id="Phobius"/>
    </source>
</evidence>
<proteinExistence type="predicted"/>
<keyword evidence="1" id="KW-0472">Membrane</keyword>
<organism evidence="2 3">
    <name type="scientific">Belliella buryatensis</name>
    <dbReference type="NCBI Taxonomy" id="1500549"/>
    <lineage>
        <taxon>Bacteria</taxon>
        <taxon>Pseudomonadati</taxon>
        <taxon>Bacteroidota</taxon>
        <taxon>Cytophagia</taxon>
        <taxon>Cytophagales</taxon>
        <taxon>Cyclobacteriaceae</taxon>
        <taxon>Belliella</taxon>
    </lineage>
</organism>